<dbReference type="Proteomes" id="UP001331515">
    <property type="component" value="Unassembled WGS sequence"/>
</dbReference>
<reference evidence="2 3" key="1">
    <citation type="journal article" date="2023" name="Mol. Biol. Evol.">
        <title>Genomics of Secondarily Temperate Adaptation in the Only Non-Antarctic Icefish.</title>
        <authorList>
            <person name="Rivera-Colon A.G."/>
            <person name="Rayamajhi N."/>
            <person name="Minhas B.F."/>
            <person name="Madrigal G."/>
            <person name="Bilyk K.T."/>
            <person name="Yoon V."/>
            <person name="Hune M."/>
            <person name="Gregory S."/>
            <person name="Cheng C.H.C."/>
            <person name="Catchen J.M."/>
        </authorList>
    </citation>
    <scope>NUCLEOTIDE SEQUENCE [LARGE SCALE GENOMIC DNA]</scope>
    <source>
        <tissue evidence="2">White muscle</tissue>
    </source>
</reference>
<evidence type="ECO:0000313" key="2">
    <source>
        <dbReference type="EMBL" id="KAK5925701.1"/>
    </source>
</evidence>
<organism evidence="2 3">
    <name type="scientific">Champsocephalus gunnari</name>
    <name type="common">Mackerel icefish</name>
    <dbReference type="NCBI Taxonomy" id="52237"/>
    <lineage>
        <taxon>Eukaryota</taxon>
        <taxon>Metazoa</taxon>
        <taxon>Chordata</taxon>
        <taxon>Craniata</taxon>
        <taxon>Vertebrata</taxon>
        <taxon>Euteleostomi</taxon>
        <taxon>Actinopterygii</taxon>
        <taxon>Neopterygii</taxon>
        <taxon>Teleostei</taxon>
        <taxon>Neoteleostei</taxon>
        <taxon>Acanthomorphata</taxon>
        <taxon>Eupercaria</taxon>
        <taxon>Perciformes</taxon>
        <taxon>Notothenioidei</taxon>
        <taxon>Channichthyidae</taxon>
        <taxon>Champsocephalus</taxon>
    </lineage>
</organism>
<proteinExistence type="predicted"/>
<comment type="caution">
    <text evidence="2">The sequence shown here is derived from an EMBL/GenBank/DDBJ whole genome shotgun (WGS) entry which is preliminary data.</text>
</comment>
<feature type="compositionally biased region" description="Polar residues" evidence="1">
    <location>
        <begin position="54"/>
        <end position="69"/>
    </location>
</feature>
<feature type="region of interest" description="Disordered" evidence="1">
    <location>
        <begin position="39"/>
        <end position="69"/>
    </location>
</feature>
<name>A0AAN8HRI5_CHAGU</name>
<sequence length="96" mass="10610">MVLDRRDAAPGTLQHQGASWRALADAILEHKPADIPMRAPQLRFGTGKPKFPTLSPTSSLADPPTQTAGSACTSIQRFSHWMQRIGLPVKHSRWVR</sequence>
<dbReference type="AlphaFoldDB" id="A0AAN8HRI5"/>
<evidence type="ECO:0000256" key="1">
    <source>
        <dbReference type="SAM" id="MobiDB-lite"/>
    </source>
</evidence>
<dbReference type="EMBL" id="JAURVH010001520">
    <property type="protein sequence ID" value="KAK5925701.1"/>
    <property type="molecule type" value="Genomic_DNA"/>
</dbReference>
<gene>
    <name evidence="2" type="ORF">CgunFtcFv8_018205</name>
</gene>
<keyword evidence="3" id="KW-1185">Reference proteome</keyword>
<evidence type="ECO:0000313" key="3">
    <source>
        <dbReference type="Proteomes" id="UP001331515"/>
    </source>
</evidence>
<protein>
    <submittedName>
        <fullName evidence="2">Uncharacterized protein</fullName>
    </submittedName>
</protein>
<accession>A0AAN8HRI5</accession>